<organism evidence="1 2">
    <name type="scientific">Ensifer canadensis</name>
    <dbReference type="NCBI Taxonomy" id="555315"/>
    <lineage>
        <taxon>Bacteria</taxon>
        <taxon>Pseudomonadati</taxon>
        <taxon>Pseudomonadota</taxon>
        <taxon>Alphaproteobacteria</taxon>
        <taxon>Hyphomicrobiales</taxon>
        <taxon>Rhizobiaceae</taxon>
        <taxon>Sinorhizobium/Ensifer group</taxon>
        <taxon>Ensifer</taxon>
    </lineage>
</organism>
<dbReference type="RefSeq" id="WP_156407948.1">
    <property type="nucleotide sequence ID" value="NZ_CP083374.1"/>
</dbReference>
<reference evidence="1 2" key="1">
    <citation type="submission" date="2020-01" db="EMBL/GenBank/DDBJ databases">
        <title>Draft genome assembly of Ensifer adhaerens T173.</title>
        <authorList>
            <person name="Craig J.E."/>
            <person name="Stinchcombe J.R."/>
        </authorList>
    </citation>
    <scope>NUCLEOTIDE SEQUENCE [LARGE SCALE GENOMIC DNA]</scope>
    <source>
        <strain evidence="1 2">T173</strain>
    </source>
</reference>
<name>A0AAW4FNZ0_9HYPH</name>
<evidence type="ECO:0000313" key="2">
    <source>
        <dbReference type="Proteomes" id="UP000744980"/>
    </source>
</evidence>
<protein>
    <submittedName>
        <fullName evidence="1">Uncharacterized protein</fullName>
    </submittedName>
</protein>
<sequence length="93" mass="9847">MAWDGWNRDGDGCVRISAVLAWKSAALLGENADIGLRIEFSDEPASHHVSALQFGLTAAQARALSADLAAHADKLEAQQFGIATSMGDRQHAS</sequence>
<gene>
    <name evidence="1" type="ORF">GFB56_19855</name>
</gene>
<dbReference type="AlphaFoldDB" id="A0AAW4FNZ0"/>
<dbReference type="Proteomes" id="UP000744980">
    <property type="component" value="Unassembled WGS sequence"/>
</dbReference>
<comment type="caution">
    <text evidence="1">The sequence shown here is derived from an EMBL/GenBank/DDBJ whole genome shotgun (WGS) entry which is preliminary data.</text>
</comment>
<keyword evidence="2" id="KW-1185">Reference proteome</keyword>
<dbReference type="EMBL" id="WXFA01000012">
    <property type="protein sequence ID" value="MBM3093033.1"/>
    <property type="molecule type" value="Genomic_DNA"/>
</dbReference>
<evidence type="ECO:0000313" key="1">
    <source>
        <dbReference type="EMBL" id="MBM3093033.1"/>
    </source>
</evidence>
<accession>A0AAW4FNZ0</accession>
<proteinExistence type="predicted"/>